<dbReference type="RefSeq" id="WP_145271769.1">
    <property type="nucleotide sequence ID" value="NZ_CP036272.1"/>
</dbReference>
<proteinExistence type="predicted"/>
<evidence type="ECO:0008006" key="4">
    <source>
        <dbReference type="Google" id="ProtNLM"/>
    </source>
</evidence>
<evidence type="ECO:0000256" key="1">
    <source>
        <dbReference type="SAM" id="MobiDB-lite"/>
    </source>
</evidence>
<dbReference type="Gene3D" id="1.25.40.10">
    <property type="entry name" value="Tetratricopeptide repeat domain"/>
    <property type="match status" value="2"/>
</dbReference>
<feature type="region of interest" description="Disordered" evidence="1">
    <location>
        <begin position="81"/>
        <end position="168"/>
    </location>
</feature>
<organism evidence="2 3">
    <name type="scientific">Stieleria bergensis</name>
    <dbReference type="NCBI Taxonomy" id="2528025"/>
    <lineage>
        <taxon>Bacteria</taxon>
        <taxon>Pseudomonadati</taxon>
        <taxon>Planctomycetota</taxon>
        <taxon>Planctomycetia</taxon>
        <taxon>Pirellulales</taxon>
        <taxon>Pirellulaceae</taxon>
        <taxon>Stieleria</taxon>
    </lineage>
</organism>
<accession>A0A517SUA6</accession>
<keyword evidence="3" id="KW-1185">Reference proteome</keyword>
<evidence type="ECO:0000313" key="3">
    <source>
        <dbReference type="Proteomes" id="UP000315003"/>
    </source>
</evidence>
<gene>
    <name evidence="2" type="ORF">SV7mr_22230</name>
</gene>
<dbReference type="OrthoDB" id="247528at2"/>
<evidence type="ECO:0000313" key="2">
    <source>
        <dbReference type="EMBL" id="QDT59714.1"/>
    </source>
</evidence>
<dbReference type="InterPro" id="IPR011990">
    <property type="entry name" value="TPR-like_helical_dom_sf"/>
</dbReference>
<dbReference type="EMBL" id="CP036272">
    <property type="protein sequence ID" value="QDT59714.1"/>
    <property type="molecule type" value="Genomic_DNA"/>
</dbReference>
<feature type="compositionally biased region" description="Low complexity" evidence="1">
    <location>
        <begin position="151"/>
        <end position="164"/>
    </location>
</feature>
<feature type="region of interest" description="Disordered" evidence="1">
    <location>
        <begin position="32"/>
        <end position="66"/>
    </location>
</feature>
<name>A0A517SUA6_9BACT</name>
<dbReference type="SUPFAM" id="SSF48452">
    <property type="entry name" value="TPR-like"/>
    <property type="match status" value="2"/>
</dbReference>
<protein>
    <recommendedName>
        <fullName evidence="4">Tetratricopeptide repeat protein</fullName>
    </recommendedName>
</protein>
<sequence length="817" mass="88821">MIRTEAMWITGLLAASFAGGVIVNWPSADSLPGASTVDSSNLSPRVSPYLPGSPGTGNFPLTPYQDPATALTTGAVSVGSAASSAPNMAGAESRQQPPSVNPTPRPQNSDAMPDDSGSPNDPNATGLKQPPKQGESVWGQLTEDASTQVPSADNGNAAGGASNAVPTNQGVVPEAVQLGDRLLLGGNAEGAYDHCQRLWSLEMDRLAPWQLVRMAMAAELSQRFDLANDHYRLAIKRSAPGATVQLLALEGMARTLNKAGHRRESLALLSEMYLMYSDAAVPELLRQEIARQLANGLQQQFNESPIVSELIENKRLQYHYTEPPFTYLLQLLDSVGADQGLASPHVGLEVLQQPSPMAGVVLIKAQLAGRAYLDLINELQGMTELTFVVSDRANRELVGRLLNVQTSAMSLATFLDMALQPMDLVWQQEDAQITVATRAELQKKDLAAYDYDRLARLLQQLQLLYPKGQEQAVAVMHAGNNARLAGIWENARDQYRAARKSEPNGELNAVLHFNEASLQMAEGEKIEALHNSYMALDQTLQAELQGEIHGMIADLEIEVGNMEKAVRAASSATRHSDDPEVVSKAVLALARAYLLQEQFDDANRALFQNKDRVLGDIPQRLASLFGSYCRYQKHVDKPGLQDEGQRLVLALAATRDQDIQNFADALIAARAYSAIGIRNRSVEQLKFALQEAPTGYWQERIRYALADTLYQASQLREAAAVINEFRKVSPDLYPKVLNLQARILLDSGNADASETICRTLLESPLTRQQQADVLGVLGNTLRSQGQHYSAALCFAGLLPEPVPDPIVPVTPLPNPPQ</sequence>
<dbReference type="AlphaFoldDB" id="A0A517SUA6"/>
<dbReference type="Proteomes" id="UP000315003">
    <property type="component" value="Chromosome"/>
</dbReference>
<reference evidence="2 3" key="1">
    <citation type="submission" date="2019-02" db="EMBL/GenBank/DDBJ databases">
        <title>Deep-cultivation of Planctomycetes and their phenomic and genomic characterization uncovers novel biology.</title>
        <authorList>
            <person name="Wiegand S."/>
            <person name="Jogler M."/>
            <person name="Boedeker C."/>
            <person name="Pinto D."/>
            <person name="Vollmers J."/>
            <person name="Rivas-Marin E."/>
            <person name="Kohn T."/>
            <person name="Peeters S.H."/>
            <person name="Heuer A."/>
            <person name="Rast P."/>
            <person name="Oberbeckmann S."/>
            <person name="Bunk B."/>
            <person name="Jeske O."/>
            <person name="Meyerdierks A."/>
            <person name="Storesund J.E."/>
            <person name="Kallscheuer N."/>
            <person name="Luecker S."/>
            <person name="Lage O.M."/>
            <person name="Pohl T."/>
            <person name="Merkel B.J."/>
            <person name="Hornburger P."/>
            <person name="Mueller R.-W."/>
            <person name="Bruemmer F."/>
            <person name="Labrenz M."/>
            <person name="Spormann A.M."/>
            <person name="Op den Camp H."/>
            <person name="Overmann J."/>
            <person name="Amann R."/>
            <person name="Jetten M.S.M."/>
            <person name="Mascher T."/>
            <person name="Medema M.H."/>
            <person name="Devos D.P."/>
            <person name="Kaster A.-K."/>
            <person name="Ovreas L."/>
            <person name="Rohde M."/>
            <person name="Galperin M.Y."/>
            <person name="Jogler C."/>
        </authorList>
    </citation>
    <scope>NUCLEOTIDE SEQUENCE [LARGE SCALE GENOMIC DNA]</scope>
    <source>
        <strain evidence="2 3">SV_7m_r</strain>
    </source>
</reference>